<dbReference type="AlphaFoldDB" id="A0A319C7Y6"/>
<dbReference type="Proteomes" id="UP000248340">
    <property type="component" value="Unassembled WGS sequence"/>
</dbReference>
<dbReference type="VEuPathDB" id="FungiDB:BO82DRAFT_119306"/>
<dbReference type="EMBL" id="KZ821713">
    <property type="protein sequence ID" value="PYH79999.1"/>
    <property type="molecule type" value="Genomic_DNA"/>
</dbReference>
<protein>
    <submittedName>
        <fullName evidence="2">Uncharacterized protein</fullName>
    </submittedName>
</protein>
<evidence type="ECO:0000313" key="2">
    <source>
        <dbReference type="EMBL" id="PYH79999.1"/>
    </source>
</evidence>
<proteinExistence type="predicted"/>
<gene>
    <name evidence="2" type="ORF">BO82DRAFT_119306</name>
</gene>
<evidence type="ECO:0000256" key="1">
    <source>
        <dbReference type="SAM" id="MobiDB-lite"/>
    </source>
</evidence>
<organism evidence="2 3">
    <name type="scientific">Aspergillus uvarum CBS 121591</name>
    <dbReference type="NCBI Taxonomy" id="1448315"/>
    <lineage>
        <taxon>Eukaryota</taxon>
        <taxon>Fungi</taxon>
        <taxon>Dikarya</taxon>
        <taxon>Ascomycota</taxon>
        <taxon>Pezizomycotina</taxon>
        <taxon>Eurotiomycetes</taxon>
        <taxon>Eurotiomycetidae</taxon>
        <taxon>Eurotiales</taxon>
        <taxon>Aspergillaceae</taxon>
        <taxon>Aspergillus</taxon>
        <taxon>Aspergillus subgen. Circumdati</taxon>
    </lineage>
</organism>
<name>A0A319C7Y6_9EURO</name>
<keyword evidence="3" id="KW-1185">Reference proteome</keyword>
<sequence length="186" mass="20649">MTCGLQHKTDTLQQDIRQLGKNSHTKTPSLSLASKSPSHIDNQTNELVWGNKFWTSHTARIHNSVPIHLASPRWDAGTMQVLVTQQPDFQPNDFDNVAPGRSELRLCGVLLLILGGGGRIIDTSITNHYGRVPFPSQLNINENRLYSGQRKKTRRGRGGASNPPSSPPACPSRAHWQGLERTQLFI</sequence>
<reference evidence="2 3" key="1">
    <citation type="submission" date="2016-12" db="EMBL/GenBank/DDBJ databases">
        <title>The genomes of Aspergillus section Nigri reveals drivers in fungal speciation.</title>
        <authorList>
            <consortium name="DOE Joint Genome Institute"/>
            <person name="Vesth T.C."/>
            <person name="Nybo J."/>
            <person name="Theobald S."/>
            <person name="Brandl J."/>
            <person name="Frisvad J.C."/>
            <person name="Nielsen K.F."/>
            <person name="Lyhne E.K."/>
            <person name="Kogle M.E."/>
            <person name="Kuo A."/>
            <person name="Riley R."/>
            <person name="Clum A."/>
            <person name="Nolan M."/>
            <person name="Lipzen A."/>
            <person name="Salamov A."/>
            <person name="Henrissat B."/>
            <person name="Wiebenga A."/>
            <person name="De Vries R.P."/>
            <person name="Grigoriev I.V."/>
            <person name="Mortensen U.H."/>
            <person name="Andersen M.R."/>
            <person name="Baker S.E."/>
        </authorList>
    </citation>
    <scope>NUCLEOTIDE SEQUENCE [LARGE SCALE GENOMIC DNA]</scope>
    <source>
        <strain evidence="2 3">CBS 121591</strain>
    </source>
</reference>
<accession>A0A319C7Y6</accession>
<dbReference type="RefSeq" id="XP_025490199.1">
    <property type="nucleotide sequence ID" value="XM_025629865.1"/>
</dbReference>
<dbReference type="GeneID" id="37132606"/>
<evidence type="ECO:0000313" key="3">
    <source>
        <dbReference type="Proteomes" id="UP000248340"/>
    </source>
</evidence>
<feature type="region of interest" description="Disordered" evidence="1">
    <location>
        <begin position="148"/>
        <end position="173"/>
    </location>
</feature>